<feature type="domain" description="Sporulation regulator WhiA C-terminal" evidence="5">
    <location>
        <begin position="216"/>
        <end position="299"/>
    </location>
</feature>
<dbReference type="InterPro" id="IPR039518">
    <property type="entry name" value="WhiA_LAGLIDADG_dom"/>
</dbReference>
<dbReference type="InterPro" id="IPR018478">
    <property type="entry name" value="Sporu_reg_WhiA_N_dom"/>
</dbReference>
<dbReference type="GO" id="GO:0043937">
    <property type="term" value="P:regulation of sporulation"/>
    <property type="evidence" value="ECO:0007669"/>
    <property type="project" value="InterPro"/>
</dbReference>
<evidence type="ECO:0000313" key="8">
    <source>
        <dbReference type="EMBL" id="QCP36419.1"/>
    </source>
</evidence>
<evidence type="ECO:0000259" key="7">
    <source>
        <dbReference type="Pfam" id="PF14527"/>
    </source>
</evidence>
<keyword evidence="3 4" id="KW-0131">Cell cycle</keyword>
<dbReference type="HAMAP" id="MF_01420">
    <property type="entry name" value="HTH_type_WhiA"/>
    <property type="match status" value="1"/>
</dbReference>
<reference evidence="8 9" key="1">
    <citation type="submission" date="2019-05" db="EMBL/GenBank/DDBJ databases">
        <title>Complete genome sequencing of Anaerostipes rhamnosivorans.</title>
        <authorList>
            <person name="Bui T.P.N."/>
            <person name="de Vos W.M."/>
        </authorList>
    </citation>
    <scope>NUCLEOTIDE SEQUENCE [LARGE SCALE GENOMIC DNA]</scope>
    <source>
        <strain evidence="8 9">1y2</strain>
    </source>
</reference>
<dbReference type="Gene3D" id="3.10.28.10">
    <property type="entry name" value="Homing endonucleases"/>
    <property type="match status" value="1"/>
</dbReference>
<protein>
    <recommendedName>
        <fullName evidence="4">Probable cell division protein WhiA</fullName>
    </recommendedName>
</protein>
<dbReference type="Pfam" id="PF14527">
    <property type="entry name" value="LAGLIDADG_WhiA"/>
    <property type="match status" value="1"/>
</dbReference>
<dbReference type="GO" id="GO:0051301">
    <property type="term" value="P:cell division"/>
    <property type="evidence" value="ECO:0007669"/>
    <property type="project" value="UniProtKB-UniRule"/>
</dbReference>
<dbReference type="OrthoDB" id="401278at2"/>
<accession>A0A4P8IML8</accession>
<dbReference type="Pfam" id="PF02650">
    <property type="entry name" value="HTH_WhiA"/>
    <property type="match status" value="1"/>
</dbReference>
<dbReference type="InterPro" id="IPR003802">
    <property type="entry name" value="Sporulation_regulator_WhiA"/>
</dbReference>
<evidence type="ECO:0000259" key="5">
    <source>
        <dbReference type="Pfam" id="PF02650"/>
    </source>
</evidence>
<keyword evidence="2 4" id="KW-0238">DNA-binding</keyword>
<evidence type="ECO:0000256" key="2">
    <source>
        <dbReference type="ARBA" id="ARBA00023125"/>
    </source>
</evidence>
<dbReference type="PANTHER" id="PTHR37307">
    <property type="entry name" value="CELL DIVISION PROTEIN WHIA-RELATED"/>
    <property type="match status" value="1"/>
</dbReference>
<feature type="domain" description="WhiA LAGLIDADG-like" evidence="7">
    <location>
        <begin position="122"/>
        <end position="213"/>
    </location>
</feature>
<sequence length="308" mass="35149">MSFSSEVKEELARLTSGARHCKIAELAGILDFCGEVLFNEGTYCVKVHTENVSVAKRFFTLLKDTFGIHGELQVKRNEYLKRSRNYSVFVDKHEDCVLLLKAVKYFEPKNFGLVLQNTCCKRAYIRGAFLAAGSMSDPEKNYHFEIVTLHEEFAEQLQDVLDFFELDAKIVIRKKYYVVYIKEGAKIVDVLNIMEAHVALMNLENVRILKDMRNTVNRRVNCETANINKTVSAAVKQAEDIRFLQEHRGLSELNQGLQDIAYLRLEHPEATLKELGEMLNPPVGKSGVNHRLKKLSKIAEDMRMGGSL</sequence>
<keyword evidence="9" id="KW-1185">Reference proteome</keyword>
<evidence type="ECO:0000256" key="4">
    <source>
        <dbReference type="HAMAP-Rule" id="MF_01420"/>
    </source>
</evidence>
<dbReference type="InterPro" id="IPR023054">
    <property type="entry name" value="Sporulation_regulator_WhiA_C"/>
</dbReference>
<dbReference type="KEGG" id="arf:AR1Y2_2965"/>
<evidence type="ECO:0000259" key="6">
    <source>
        <dbReference type="Pfam" id="PF10298"/>
    </source>
</evidence>
<dbReference type="AlphaFoldDB" id="A0A4P8IML8"/>
<proteinExistence type="inferred from homology"/>
<name>A0A4P8IML8_9FIRM</name>
<dbReference type="Pfam" id="PF10298">
    <property type="entry name" value="WhiA_N"/>
    <property type="match status" value="1"/>
</dbReference>
<comment type="similarity">
    <text evidence="4">Belongs to the WhiA family.</text>
</comment>
<evidence type="ECO:0000256" key="1">
    <source>
        <dbReference type="ARBA" id="ARBA00022618"/>
    </source>
</evidence>
<dbReference type="Proteomes" id="UP000298653">
    <property type="component" value="Chromosome"/>
</dbReference>
<dbReference type="InterPro" id="IPR027434">
    <property type="entry name" value="Homing_endonucl"/>
</dbReference>
<feature type="domain" description="Sporulation transcription regulator WhiA N-terminal" evidence="6">
    <location>
        <begin position="19"/>
        <end position="96"/>
    </location>
</feature>
<comment type="function">
    <text evidence="4">Involved in cell division and chromosome segregation.</text>
</comment>
<evidence type="ECO:0000256" key="3">
    <source>
        <dbReference type="ARBA" id="ARBA00023306"/>
    </source>
</evidence>
<dbReference type="SUPFAM" id="SSF55608">
    <property type="entry name" value="Homing endonucleases"/>
    <property type="match status" value="1"/>
</dbReference>
<dbReference type="EMBL" id="CP040058">
    <property type="protein sequence ID" value="QCP36419.1"/>
    <property type="molecule type" value="Genomic_DNA"/>
</dbReference>
<dbReference type="GO" id="GO:0003677">
    <property type="term" value="F:DNA binding"/>
    <property type="evidence" value="ECO:0007669"/>
    <property type="project" value="UniProtKB-UniRule"/>
</dbReference>
<dbReference type="RefSeq" id="WP_137329651.1">
    <property type="nucleotide sequence ID" value="NZ_CP040058.1"/>
</dbReference>
<dbReference type="PANTHER" id="PTHR37307:SF1">
    <property type="entry name" value="CELL DIVISION PROTEIN WHIA-RELATED"/>
    <property type="match status" value="1"/>
</dbReference>
<dbReference type="NCBIfam" id="TIGR00647">
    <property type="entry name" value="DNA_bind_WhiA"/>
    <property type="match status" value="1"/>
</dbReference>
<evidence type="ECO:0000313" key="9">
    <source>
        <dbReference type="Proteomes" id="UP000298653"/>
    </source>
</evidence>
<gene>
    <name evidence="4" type="primary">whiA</name>
    <name evidence="8" type="ORF">AR1Y2_2965</name>
</gene>
<organism evidence="8 9">
    <name type="scientific">Anaerostipes rhamnosivorans</name>
    <dbReference type="NCBI Taxonomy" id="1229621"/>
    <lineage>
        <taxon>Bacteria</taxon>
        <taxon>Bacillati</taxon>
        <taxon>Bacillota</taxon>
        <taxon>Clostridia</taxon>
        <taxon>Lachnospirales</taxon>
        <taxon>Lachnospiraceae</taxon>
        <taxon>Anaerostipes</taxon>
    </lineage>
</organism>
<keyword evidence="1 4" id="KW-0132">Cell division</keyword>